<organism evidence="1 2">
    <name type="scientific">Paraburkholderia kirstenboschensis</name>
    <dbReference type="NCBI Taxonomy" id="1245436"/>
    <lineage>
        <taxon>Bacteria</taxon>
        <taxon>Pseudomonadati</taxon>
        <taxon>Pseudomonadota</taxon>
        <taxon>Betaproteobacteria</taxon>
        <taxon>Burkholderiales</taxon>
        <taxon>Burkholderiaceae</taxon>
        <taxon>Paraburkholderia</taxon>
    </lineage>
</organism>
<protein>
    <submittedName>
        <fullName evidence="1">Uncharacterized protein</fullName>
    </submittedName>
</protein>
<evidence type="ECO:0000313" key="2">
    <source>
        <dbReference type="Proteomes" id="UP001302652"/>
    </source>
</evidence>
<dbReference type="RefSeq" id="WP_128586108.1">
    <property type="nucleotide sequence ID" value="NZ_CP136512.1"/>
</dbReference>
<dbReference type="Proteomes" id="UP001302652">
    <property type="component" value="Chromosome 2"/>
</dbReference>
<dbReference type="EMBL" id="CP136512">
    <property type="protein sequence ID" value="WOD16069.1"/>
    <property type="molecule type" value="Genomic_DNA"/>
</dbReference>
<evidence type="ECO:0000313" key="1">
    <source>
        <dbReference type="EMBL" id="WOD16069.1"/>
    </source>
</evidence>
<gene>
    <name evidence="1" type="ORF">RW095_08950</name>
</gene>
<keyword evidence="2" id="KW-1185">Reference proteome</keyword>
<proteinExistence type="predicted"/>
<name>A0ABZ0EFR8_9BURK</name>
<sequence>MNDQQCTQFLSEIRKPLLALHKAILDHERASYEKEFGPVTPAAFLQVLINGTGFRWLTPLSTIIANVDEILDDNEADAADRFAAAEAVTGLFSPDQPNNIFLPRYLPLLHADPAILHLHGQVSQLLRGTQAK</sequence>
<accession>A0ABZ0EFR8</accession>
<reference evidence="1 2" key="1">
    <citation type="submission" date="2023-10" db="EMBL/GenBank/DDBJ databases">
        <title>Surface-active antibiotics is a multifunctional adaptation for post-fire microbes.</title>
        <authorList>
            <person name="Liu M.D."/>
            <person name="Du Y."/>
            <person name="Koupaei S.K."/>
            <person name="Kim N.R."/>
            <person name="Zhang W."/>
            <person name="Traxler M.F."/>
        </authorList>
    </citation>
    <scope>NUCLEOTIDE SEQUENCE [LARGE SCALE GENOMIC DNA]</scope>
    <source>
        <strain evidence="1 2">F3</strain>
    </source>
</reference>